<evidence type="ECO:0000313" key="2">
    <source>
        <dbReference type="Proteomes" id="UP000286134"/>
    </source>
</evidence>
<accession>A0A420H776</accession>
<reference evidence="1 2" key="1">
    <citation type="journal article" date="2018" name="BMC Genomics">
        <title>Comparative genome analyses reveal sequence features reflecting distinct modes of host-adaptation between dicot and monocot powdery mildew.</title>
        <authorList>
            <person name="Wu Y."/>
            <person name="Ma X."/>
            <person name="Pan Z."/>
            <person name="Kale S.D."/>
            <person name="Song Y."/>
            <person name="King H."/>
            <person name="Zhang Q."/>
            <person name="Presley C."/>
            <person name="Deng X."/>
            <person name="Wei C.I."/>
            <person name="Xiao S."/>
        </authorList>
    </citation>
    <scope>NUCLEOTIDE SEQUENCE [LARGE SCALE GENOMIC DNA]</scope>
    <source>
        <strain evidence="1">UMSG2</strain>
    </source>
</reference>
<keyword evidence="2" id="KW-1185">Reference proteome</keyword>
<name>A0A420H776_9PEZI</name>
<gene>
    <name evidence="1" type="ORF">OnM2_106031</name>
</gene>
<dbReference type="EMBL" id="MCFK01010677">
    <property type="protein sequence ID" value="RKF53294.1"/>
    <property type="molecule type" value="Genomic_DNA"/>
</dbReference>
<evidence type="ECO:0000313" key="1">
    <source>
        <dbReference type="EMBL" id="RKF53294.1"/>
    </source>
</evidence>
<dbReference type="Proteomes" id="UP000286134">
    <property type="component" value="Unassembled WGS sequence"/>
</dbReference>
<dbReference type="AlphaFoldDB" id="A0A420H776"/>
<proteinExistence type="predicted"/>
<comment type="caution">
    <text evidence="1">The sequence shown here is derived from an EMBL/GenBank/DDBJ whole genome shotgun (WGS) entry which is preliminary data.</text>
</comment>
<organism evidence="1 2">
    <name type="scientific">Erysiphe neolycopersici</name>
    <dbReference type="NCBI Taxonomy" id="212602"/>
    <lineage>
        <taxon>Eukaryota</taxon>
        <taxon>Fungi</taxon>
        <taxon>Dikarya</taxon>
        <taxon>Ascomycota</taxon>
        <taxon>Pezizomycotina</taxon>
        <taxon>Leotiomycetes</taxon>
        <taxon>Erysiphales</taxon>
        <taxon>Erysiphaceae</taxon>
        <taxon>Erysiphe</taxon>
    </lineage>
</organism>
<protein>
    <submittedName>
        <fullName evidence="1">Uncharacterized protein</fullName>
    </submittedName>
</protein>
<sequence length="64" mass="7386">MLDNAEDGENFRLKSKRLLQNLMDMDSIERAPREKDDDIPDIETIDKHNTSINLSCRVQQTPNG</sequence>